<accession>A0ABS2BLU7</accession>
<gene>
    <name evidence="1" type="ORF">JMJ54_09475</name>
</gene>
<sequence length="158" mass="18247">MKIDLSPSEMHGHWTHCEPKVCEFQYGPTMIYVSYSADKPMQPRLALAQETVEAAFKDADGAIEFARQISETKNPEFWRNARRIDLKQNPLIVFAVRYPIESELPIYEISWNPIFEPEVGVALSDAWIEEQVHREHLPDNDEIIYVKRLGAQLYAQAA</sequence>
<keyword evidence="2" id="KW-1185">Reference proteome</keyword>
<name>A0ABS2BLU7_9NEIS</name>
<dbReference type="Proteomes" id="UP000809431">
    <property type="component" value="Unassembled WGS sequence"/>
</dbReference>
<dbReference type="RefSeq" id="WP_203538133.1">
    <property type="nucleotide sequence ID" value="NZ_JAESND010000004.1"/>
</dbReference>
<protein>
    <submittedName>
        <fullName evidence="1">Uncharacterized protein</fullName>
    </submittedName>
</protein>
<proteinExistence type="predicted"/>
<comment type="caution">
    <text evidence="1">The sequence shown here is derived from an EMBL/GenBank/DDBJ whole genome shotgun (WGS) entry which is preliminary data.</text>
</comment>
<organism evidence="1 2">
    <name type="scientific">Jeongeupia naejangsanensis</name>
    <dbReference type="NCBI Taxonomy" id="613195"/>
    <lineage>
        <taxon>Bacteria</taxon>
        <taxon>Pseudomonadati</taxon>
        <taxon>Pseudomonadota</taxon>
        <taxon>Betaproteobacteria</taxon>
        <taxon>Neisseriales</taxon>
        <taxon>Chitinibacteraceae</taxon>
        <taxon>Jeongeupia</taxon>
    </lineage>
</organism>
<evidence type="ECO:0000313" key="2">
    <source>
        <dbReference type="Proteomes" id="UP000809431"/>
    </source>
</evidence>
<reference evidence="1 2" key="1">
    <citation type="submission" date="2021-01" db="EMBL/GenBank/DDBJ databases">
        <title>Draft Genome Sequence and Polyhydroxyalkanoate Biosynthetic Potential of Jeongeupia naejangsanensis Type Strain DSM 24253.</title>
        <authorList>
            <person name="Turrini P."/>
            <person name="Artuso I."/>
            <person name="Lugli G.A."/>
            <person name="Frangipani E."/>
            <person name="Ventura M."/>
            <person name="Visca P."/>
        </authorList>
    </citation>
    <scope>NUCLEOTIDE SEQUENCE [LARGE SCALE GENOMIC DNA]</scope>
    <source>
        <strain evidence="1 2">DSM 24253</strain>
    </source>
</reference>
<evidence type="ECO:0000313" key="1">
    <source>
        <dbReference type="EMBL" id="MBM3116063.1"/>
    </source>
</evidence>
<dbReference type="EMBL" id="JAESND010000004">
    <property type="protein sequence ID" value="MBM3116063.1"/>
    <property type="molecule type" value="Genomic_DNA"/>
</dbReference>